<dbReference type="EMBL" id="DWVP01000023">
    <property type="protein sequence ID" value="HJC85921.1"/>
    <property type="molecule type" value="Genomic_DNA"/>
</dbReference>
<dbReference type="Proteomes" id="UP000823858">
    <property type="component" value="Unassembled WGS sequence"/>
</dbReference>
<protein>
    <recommendedName>
        <fullName evidence="4">Tetratricopeptide repeat protein</fullName>
    </recommendedName>
</protein>
<feature type="compositionally biased region" description="Low complexity" evidence="1">
    <location>
        <begin position="807"/>
        <end position="817"/>
    </location>
</feature>
<comment type="caution">
    <text evidence="2">The sequence shown here is derived from an EMBL/GenBank/DDBJ whole genome shotgun (WGS) entry which is preliminary data.</text>
</comment>
<feature type="region of interest" description="Disordered" evidence="1">
    <location>
        <begin position="1001"/>
        <end position="1027"/>
    </location>
</feature>
<dbReference type="AlphaFoldDB" id="A0A9D2QE49"/>
<reference evidence="2" key="2">
    <citation type="submission" date="2021-04" db="EMBL/GenBank/DDBJ databases">
        <authorList>
            <person name="Gilroy R."/>
        </authorList>
    </citation>
    <scope>NUCLEOTIDE SEQUENCE</scope>
    <source>
        <strain evidence="2">ChiHjej13B12-4958</strain>
    </source>
</reference>
<feature type="compositionally biased region" description="Acidic residues" evidence="1">
    <location>
        <begin position="566"/>
        <end position="595"/>
    </location>
</feature>
<dbReference type="Gene3D" id="1.25.40.10">
    <property type="entry name" value="Tetratricopeptide repeat domain"/>
    <property type="match status" value="1"/>
</dbReference>
<feature type="region of interest" description="Disordered" evidence="1">
    <location>
        <begin position="566"/>
        <end position="602"/>
    </location>
</feature>
<proteinExistence type="predicted"/>
<dbReference type="InterPro" id="IPR011990">
    <property type="entry name" value="TPR-like_helical_dom_sf"/>
</dbReference>
<sequence length="1106" mass="116766">MDDSQDVTSVARRWESLRGRRVRGEVAEDVYLRQCEDLADLLRVGGESGDHRGVGVAAESAAGASAGAEELAYRIDLLRLFEREARGDGLSQVLELLPRLWRLHRTDPVRFPAHPDAVGGAVGQALDGGQLPNVFVLVWQDVILNAALSPAVSATRLEELNGQAFEALAQLGLPEEEISELRVRVLLASGRFDAAQALIGMLDAPVLPDAPEWDDAYRFQRDMDVRAMTALQCGDLEGAAALVDEMTAAPETRSQPTVIVAESLIPLAGVLPPETTASRACFVADRAAGEPMLSDAMLQVAEFLAQTGRERTALGLVDRLLPVLGLERREAEGDIHLLAGLHTVYQAGVAAGFGEVRPAFASLPVVSHWLSRIGWDAAGAGSVPGAASGTATGSAPTVAQLAAWTGQTAREAAAALDLRNDNDSESTIGLGLHVMPEGESVDTLSDTAETRLNSPVLTAIPPMPPRLPGWIDHDQLELPAEVADFSGELSGRPAPEVPVAGPVDVTDFGTEDGLLATMLYSTLGLADAVAVGVDRLIELRDAGGDGEYAVLLTELVNRYERAIAAFEDEDGDGDGDGGSDLDAESDVDSDVDSDADPERPTDPVIVEIDHVLSLRQDAQDEAEDAGAPPVEILTNRVHAIAGEWEGSCRIVREIIEQDILMGGVFPDLHALSLGLRALRRVTRFAPRAVPQVGTGLMVGIAQLDATANEALYAVAQYTTAVALALPPVPPASPADGATGPDGTPVAAPQLGGEDAPDLLDDLGQLGVAMAGSGVYFEALAIYDRALELVEQAQAERPATDPGGGGADTDAGASTSSEDAVDGVDVEDDLRTRRIRLLSGRGDTLSALGNHRVAAETHSEAAAAAEHWGLWEYAAESQVRCAAACLDDRDFARAAMIIEGFDEVEGLDWMRFPATRFRRELQATRLATALTAEHFDSEWPVQCARLAEAHEYLAQATSPQRAASELVDGVLVINRGLVHAERVDTALELTGWAAGEAKAAETAGNTAGRASGTGAGAAAGDTAEDSAARTGGARLEALTEEALLLHVQGRDDAALTIFESVVQQARRADTPWLVDAVSHRMAAASRYAEDEQVRQRYADLMRELSLD</sequence>
<evidence type="ECO:0000256" key="1">
    <source>
        <dbReference type="SAM" id="MobiDB-lite"/>
    </source>
</evidence>
<organism evidence="2 3">
    <name type="scientific">Candidatus Corynebacterium faecigallinarum</name>
    <dbReference type="NCBI Taxonomy" id="2838528"/>
    <lineage>
        <taxon>Bacteria</taxon>
        <taxon>Bacillati</taxon>
        <taxon>Actinomycetota</taxon>
        <taxon>Actinomycetes</taxon>
        <taxon>Mycobacteriales</taxon>
        <taxon>Corynebacteriaceae</taxon>
        <taxon>Corynebacterium</taxon>
    </lineage>
</organism>
<name>A0A9D2QE49_9CORY</name>
<accession>A0A9D2QE49</accession>
<feature type="region of interest" description="Disordered" evidence="1">
    <location>
        <begin position="793"/>
        <end position="822"/>
    </location>
</feature>
<feature type="region of interest" description="Disordered" evidence="1">
    <location>
        <begin position="731"/>
        <end position="750"/>
    </location>
</feature>
<dbReference type="SUPFAM" id="SSF48452">
    <property type="entry name" value="TPR-like"/>
    <property type="match status" value="1"/>
</dbReference>
<reference evidence="2" key="1">
    <citation type="journal article" date="2021" name="PeerJ">
        <title>Extensive microbial diversity within the chicken gut microbiome revealed by metagenomics and culture.</title>
        <authorList>
            <person name="Gilroy R."/>
            <person name="Ravi A."/>
            <person name="Getino M."/>
            <person name="Pursley I."/>
            <person name="Horton D.L."/>
            <person name="Alikhan N.F."/>
            <person name="Baker D."/>
            <person name="Gharbi K."/>
            <person name="Hall N."/>
            <person name="Watson M."/>
            <person name="Adriaenssens E.M."/>
            <person name="Foster-Nyarko E."/>
            <person name="Jarju S."/>
            <person name="Secka A."/>
            <person name="Antonio M."/>
            <person name="Oren A."/>
            <person name="Chaudhuri R.R."/>
            <person name="La Ragione R."/>
            <person name="Hildebrand F."/>
            <person name="Pallen M.J."/>
        </authorList>
    </citation>
    <scope>NUCLEOTIDE SEQUENCE</scope>
    <source>
        <strain evidence="2">ChiHjej13B12-4958</strain>
    </source>
</reference>
<evidence type="ECO:0008006" key="4">
    <source>
        <dbReference type="Google" id="ProtNLM"/>
    </source>
</evidence>
<evidence type="ECO:0000313" key="3">
    <source>
        <dbReference type="Proteomes" id="UP000823858"/>
    </source>
</evidence>
<evidence type="ECO:0000313" key="2">
    <source>
        <dbReference type="EMBL" id="HJC85921.1"/>
    </source>
</evidence>
<gene>
    <name evidence="2" type="ORF">H9751_10350</name>
</gene>